<comment type="function">
    <text evidence="1">Involved in the import of queuosine (Q) precursors, required for Q precursor salvage.</text>
</comment>
<keyword evidence="1" id="KW-1133">Transmembrane helix</keyword>
<dbReference type="PANTHER" id="PTHR34300">
    <property type="entry name" value="QUEUOSINE PRECURSOR TRANSPORTER-RELATED"/>
    <property type="match status" value="1"/>
</dbReference>
<dbReference type="GO" id="GO:0005886">
    <property type="term" value="C:plasma membrane"/>
    <property type="evidence" value="ECO:0007669"/>
    <property type="project" value="UniProtKB-SubCell"/>
</dbReference>
<evidence type="ECO:0000256" key="1">
    <source>
        <dbReference type="HAMAP-Rule" id="MF_02088"/>
    </source>
</evidence>
<keyword evidence="1" id="KW-0472">Membrane</keyword>
<dbReference type="EMBL" id="JAEKJZ010000009">
    <property type="protein sequence ID" value="MBN9674071.1"/>
    <property type="molecule type" value="Genomic_DNA"/>
</dbReference>
<keyword evidence="1" id="KW-0812">Transmembrane</keyword>
<sequence>MSETRSFSVGHYAIAILAMALVVVASNYLVQFPVEHVIGGVNLADTLTWGAFTYPVAFLVTDLTNRRFGPQAARKVVLSGFLLAIVIPLIFWSLDGTFTTPRILIASGTAFLVAQLLDVTIFNRLRQLTWWKAPITSSLVGSAIDTVLFFGIAFAASFAFVDVLFAMEDGSLAFPVPFLGIGGDVQTPLWISLAAGDFLVKMLVAVALLAPYRIVLGLFQPAPSGSAA</sequence>
<feature type="transmembrane region" description="Helical" evidence="1">
    <location>
        <begin position="100"/>
        <end position="122"/>
    </location>
</feature>
<dbReference type="AlphaFoldDB" id="A0A939EJ00"/>
<dbReference type="Proteomes" id="UP000664096">
    <property type="component" value="Unassembled WGS sequence"/>
</dbReference>
<organism evidence="2 3">
    <name type="scientific">Roseibium aggregatum</name>
    <dbReference type="NCBI Taxonomy" id="187304"/>
    <lineage>
        <taxon>Bacteria</taxon>
        <taxon>Pseudomonadati</taxon>
        <taxon>Pseudomonadota</taxon>
        <taxon>Alphaproteobacteria</taxon>
        <taxon>Hyphomicrobiales</taxon>
        <taxon>Stappiaceae</taxon>
        <taxon>Roseibium</taxon>
    </lineage>
</organism>
<evidence type="ECO:0000313" key="3">
    <source>
        <dbReference type="Proteomes" id="UP000664096"/>
    </source>
</evidence>
<dbReference type="GO" id="GO:0022857">
    <property type="term" value="F:transmembrane transporter activity"/>
    <property type="evidence" value="ECO:0007669"/>
    <property type="project" value="UniProtKB-UniRule"/>
</dbReference>
<reference evidence="2" key="1">
    <citation type="submission" date="2020-12" db="EMBL/GenBank/DDBJ databases">
        <title>Oil enriched cultivation method for isolating marine PHA-producing bacteria.</title>
        <authorList>
            <person name="Zheng W."/>
            <person name="Yu S."/>
            <person name="Huang Y."/>
        </authorList>
    </citation>
    <scope>NUCLEOTIDE SEQUENCE</scope>
    <source>
        <strain evidence="2">SY-2-12</strain>
    </source>
</reference>
<accession>A0A939EJ00</accession>
<dbReference type="RefSeq" id="WP_207144365.1">
    <property type="nucleotide sequence ID" value="NZ_JAEKJZ010000009.1"/>
</dbReference>
<proteinExistence type="inferred from homology"/>
<dbReference type="NCBIfam" id="TIGR00697">
    <property type="entry name" value="queuosine precursor transporter"/>
    <property type="match status" value="1"/>
</dbReference>
<dbReference type="PANTHER" id="PTHR34300:SF1">
    <property type="entry name" value="QUEUOSINE PRECURSOR TRANSPORTER"/>
    <property type="match status" value="1"/>
</dbReference>
<comment type="subcellular location">
    <subcellularLocation>
        <location evidence="1">Cell inner membrane</location>
        <topology evidence="1">Multi-pass membrane protein</topology>
    </subcellularLocation>
</comment>
<name>A0A939EJ00_9HYPH</name>
<comment type="caution">
    <text evidence="2">The sequence shown here is derived from an EMBL/GenBank/DDBJ whole genome shotgun (WGS) entry which is preliminary data.</text>
</comment>
<feature type="transmembrane region" description="Helical" evidence="1">
    <location>
        <begin position="46"/>
        <end position="64"/>
    </location>
</feature>
<dbReference type="InterPro" id="IPR003744">
    <property type="entry name" value="YhhQ"/>
</dbReference>
<keyword evidence="1" id="KW-0997">Cell inner membrane</keyword>
<dbReference type="HAMAP" id="MF_02088">
    <property type="entry name" value="Q_prec_transport"/>
    <property type="match status" value="1"/>
</dbReference>
<feature type="transmembrane region" description="Helical" evidence="1">
    <location>
        <begin position="12"/>
        <end position="34"/>
    </location>
</feature>
<dbReference type="Pfam" id="PF02592">
    <property type="entry name" value="Vut_1"/>
    <property type="match status" value="1"/>
</dbReference>
<evidence type="ECO:0000313" key="2">
    <source>
        <dbReference type="EMBL" id="MBN9674071.1"/>
    </source>
</evidence>
<feature type="transmembrane region" description="Helical" evidence="1">
    <location>
        <begin position="143"/>
        <end position="167"/>
    </location>
</feature>
<protein>
    <recommendedName>
        <fullName evidence="1">Probable queuosine precursor transporter</fullName>
        <shortName evidence="1">Q precursor transporter</shortName>
    </recommendedName>
</protein>
<keyword evidence="1" id="KW-1003">Cell membrane</keyword>
<gene>
    <name evidence="2" type="ORF">JF539_27180</name>
</gene>
<feature type="transmembrane region" description="Helical" evidence="1">
    <location>
        <begin position="76"/>
        <end position="94"/>
    </location>
</feature>
<keyword evidence="1" id="KW-0813">Transport</keyword>
<comment type="similarity">
    <text evidence="1">Belongs to the vitamin uptake transporter (VUT/ECF) (TC 2.A.88) family. Q precursor transporter subfamily.</text>
</comment>
<feature type="transmembrane region" description="Helical" evidence="1">
    <location>
        <begin position="187"/>
        <end position="210"/>
    </location>
</feature>